<accession>A0A6J4N8P8</accession>
<name>A0A6J4N8P8_9ACTN</name>
<gene>
    <name evidence="1" type="ORF">AVDCRST_MAG60-517</name>
</gene>
<sequence>MRPAAQGQSGSHTALTAGSLDTVGRYLAAPVPAATGQEGCSARG</sequence>
<evidence type="ECO:0000313" key="1">
    <source>
        <dbReference type="EMBL" id="CAA9376132.1"/>
    </source>
</evidence>
<organism evidence="1">
    <name type="scientific">uncultured Nocardioides sp</name>
    <dbReference type="NCBI Taxonomy" id="198441"/>
    <lineage>
        <taxon>Bacteria</taxon>
        <taxon>Bacillati</taxon>
        <taxon>Actinomycetota</taxon>
        <taxon>Actinomycetes</taxon>
        <taxon>Propionibacteriales</taxon>
        <taxon>Nocardioidaceae</taxon>
        <taxon>Nocardioides</taxon>
        <taxon>environmental samples</taxon>
    </lineage>
</organism>
<proteinExistence type="predicted"/>
<dbReference type="EMBL" id="CADCUN010000055">
    <property type="protein sequence ID" value="CAA9376132.1"/>
    <property type="molecule type" value="Genomic_DNA"/>
</dbReference>
<reference evidence="1" key="1">
    <citation type="submission" date="2020-02" db="EMBL/GenBank/DDBJ databases">
        <authorList>
            <person name="Meier V. D."/>
        </authorList>
    </citation>
    <scope>NUCLEOTIDE SEQUENCE</scope>
    <source>
        <strain evidence="1">AVDCRST_MAG60</strain>
    </source>
</reference>
<dbReference type="AlphaFoldDB" id="A0A6J4N8P8"/>
<protein>
    <submittedName>
        <fullName evidence="1">Uncharacterized protein</fullName>
    </submittedName>
</protein>